<dbReference type="AlphaFoldDB" id="A0A173MM16"/>
<dbReference type="OrthoDB" id="680649at2"/>
<evidence type="ECO:0000313" key="2">
    <source>
        <dbReference type="EMBL" id="SIT33935.1"/>
    </source>
</evidence>
<dbReference type="KEGG" id="fln:FLA_4482"/>
<sequence>MKKNTNPATENDLKNVAQQSPDSFKVREGQPDSSILADKDPITRENKEDKPYKEQDEFISSSSNKNTKQD</sequence>
<name>A0A173MM16_9BACT</name>
<dbReference type="EMBL" id="FTOR01000014">
    <property type="protein sequence ID" value="SIT33935.1"/>
    <property type="molecule type" value="Genomic_DNA"/>
</dbReference>
<feature type="compositionally biased region" description="Basic and acidic residues" evidence="1">
    <location>
        <begin position="37"/>
        <end position="56"/>
    </location>
</feature>
<feature type="region of interest" description="Disordered" evidence="1">
    <location>
        <begin position="1"/>
        <end position="70"/>
    </location>
</feature>
<dbReference type="Proteomes" id="UP000186917">
    <property type="component" value="Unassembled WGS sequence"/>
</dbReference>
<proteinExistence type="predicted"/>
<keyword evidence="3" id="KW-1185">Reference proteome</keyword>
<protein>
    <submittedName>
        <fullName evidence="2">Uncharacterized protein</fullName>
    </submittedName>
</protein>
<reference evidence="3" key="1">
    <citation type="submission" date="2017-01" db="EMBL/GenBank/DDBJ databases">
        <authorList>
            <person name="Varghese N."/>
            <person name="Submissions S."/>
        </authorList>
    </citation>
    <scope>NUCLEOTIDE SEQUENCE [LARGE SCALE GENOMIC DNA]</scope>
    <source>
        <strain evidence="3">DSM 21054</strain>
    </source>
</reference>
<feature type="compositionally biased region" description="Polar residues" evidence="1">
    <location>
        <begin position="58"/>
        <end position="70"/>
    </location>
</feature>
<gene>
    <name evidence="2" type="ORF">SAMN05421788_11424</name>
</gene>
<evidence type="ECO:0000313" key="3">
    <source>
        <dbReference type="Proteomes" id="UP000186917"/>
    </source>
</evidence>
<accession>A0A173MM16</accession>
<evidence type="ECO:0000256" key="1">
    <source>
        <dbReference type="SAM" id="MobiDB-lite"/>
    </source>
</evidence>
<dbReference type="STRING" id="477680.SAMN05421788_11424"/>
<organism evidence="2 3">
    <name type="scientific">Filimonas lacunae</name>
    <dbReference type="NCBI Taxonomy" id="477680"/>
    <lineage>
        <taxon>Bacteria</taxon>
        <taxon>Pseudomonadati</taxon>
        <taxon>Bacteroidota</taxon>
        <taxon>Chitinophagia</taxon>
        <taxon>Chitinophagales</taxon>
        <taxon>Chitinophagaceae</taxon>
        <taxon>Filimonas</taxon>
    </lineage>
</organism>
<dbReference type="RefSeq" id="WP_076382478.1">
    <property type="nucleotide sequence ID" value="NZ_AP017422.1"/>
</dbReference>